<dbReference type="PROSITE" id="PS51257">
    <property type="entry name" value="PROKAR_LIPOPROTEIN"/>
    <property type="match status" value="1"/>
</dbReference>
<proteinExistence type="predicted"/>
<reference evidence="1 2" key="1">
    <citation type="submission" date="2019-08" db="EMBL/GenBank/DDBJ databases">
        <title>Archaea genome.</title>
        <authorList>
            <person name="Kajale S."/>
            <person name="Shouche Y."/>
            <person name="Deshpande N."/>
            <person name="Sharma A."/>
        </authorList>
    </citation>
    <scope>NUCLEOTIDE SEQUENCE [LARGE SCALE GENOMIC DNA]</scope>
    <source>
        <strain evidence="1 2">ESP3B_9</strain>
    </source>
</reference>
<dbReference type="RefSeq" id="WP_149082403.1">
    <property type="nucleotide sequence ID" value="NZ_VTAW01000023.1"/>
</dbReference>
<evidence type="ECO:0008006" key="3">
    <source>
        <dbReference type="Google" id="ProtNLM"/>
    </source>
</evidence>
<organism evidence="1 2">
    <name type="scientific">Natrialba swarupiae</name>
    <dbReference type="NCBI Taxonomy" id="2448032"/>
    <lineage>
        <taxon>Archaea</taxon>
        <taxon>Methanobacteriati</taxon>
        <taxon>Methanobacteriota</taxon>
        <taxon>Stenosarchaea group</taxon>
        <taxon>Halobacteria</taxon>
        <taxon>Halobacteriales</taxon>
        <taxon>Natrialbaceae</taxon>
        <taxon>Natrialba</taxon>
    </lineage>
</organism>
<comment type="caution">
    <text evidence="1">The sequence shown here is derived from an EMBL/GenBank/DDBJ whole genome shotgun (WGS) entry which is preliminary data.</text>
</comment>
<evidence type="ECO:0000313" key="1">
    <source>
        <dbReference type="EMBL" id="TYT61091.1"/>
    </source>
</evidence>
<keyword evidence="2" id="KW-1185">Reference proteome</keyword>
<gene>
    <name evidence="1" type="ORF">FYC77_15475</name>
</gene>
<evidence type="ECO:0000313" key="2">
    <source>
        <dbReference type="Proteomes" id="UP000324104"/>
    </source>
</evidence>
<dbReference type="AlphaFoldDB" id="A0A5D5APR7"/>
<sequence>MRRPALPSTATVRRRTLLAAVGTTTLAGCTTGLPTVCSRPSFRADRLEFETQRLRSISRWVQQEDAALATRPDHVERFEPPSEFAAETDAELADEDRTFLAETDFDEAFVVGIVVGSSGQSTDARVTHVVREDDRAHCYICIRRRGMTDDWAPQPRLVRVDSAWEPEAVRVTFTNGQDSTETFDSDGTFEPVGGF</sequence>
<accession>A0A5D5APR7</accession>
<dbReference type="EMBL" id="VTAW01000023">
    <property type="protein sequence ID" value="TYT61091.1"/>
    <property type="molecule type" value="Genomic_DNA"/>
</dbReference>
<protein>
    <recommendedName>
        <fullName evidence="3">Lipoprotein</fullName>
    </recommendedName>
</protein>
<dbReference type="Proteomes" id="UP000324104">
    <property type="component" value="Unassembled WGS sequence"/>
</dbReference>
<name>A0A5D5APR7_9EURY</name>